<sequence>MKKLLLGAAVTAAMIGGNAQAAITVDSNGIPVINTATTYEVYLSGASAMAGFVEQLLLNSSIPAANRICDSAKLIYKFQDTATAGRDYKAYLCELNTKNSALSGLAASKPNLLLYKRDNGGSAQGVAPVIAEAAIDFLKVDTAANCTKVSDGTAGSVFTRINCTFTAGNPAFSNSKNS</sequence>
<accession>A0A0F3INC8</accession>
<proteinExistence type="predicted"/>
<gene>
    <name evidence="2" type="ORF">VZ94_07245</name>
</gene>
<dbReference type="EMBL" id="LAJX01000065">
    <property type="protein sequence ID" value="KJV07049.1"/>
    <property type="molecule type" value="Genomic_DNA"/>
</dbReference>
<reference evidence="2 3" key="2">
    <citation type="journal article" date="2016" name="Microb. Ecol.">
        <title>Genome Characteristics of a Novel Type I Methanotroph (Sn10-6) Isolated from a Flooded Indian Rice Field.</title>
        <authorList>
            <person name="Rahalkar M.C."/>
            <person name="Pandit P.S."/>
            <person name="Dhakephalkar P.K."/>
            <person name="Pore S."/>
            <person name="Arora P."/>
            <person name="Kapse N."/>
        </authorList>
    </citation>
    <scope>NUCLEOTIDE SEQUENCE [LARGE SCALE GENOMIC DNA]</scope>
    <source>
        <strain evidence="2 3">Sn10-6</strain>
    </source>
</reference>
<name>A0A0F3INC8_9GAMM</name>
<evidence type="ECO:0000313" key="2">
    <source>
        <dbReference type="EMBL" id="KJV07049.1"/>
    </source>
</evidence>
<organism evidence="2 3">
    <name type="scientific">Methylocucumis oryzae</name>
    <dbReference type="NCBI Taxonomy" id="1632867"/>
    <lineage>
        <taxon>Bacteria</taxon>
        <taxon>Pseudomonadati</taxon>
        <taxon>Pseudomonadota</taxon>
        <taxon>Gammaproteobacteria</taxon>
        <taxon>Methylococcales</taxon>
        <taxon>Methylococcaceae</taxon>
        <taxon>Methylocucumis</taxon>
    </lineage>
</organism>
<keyword evidence="1" id="KW-0732">Signal</keyword>
<evidence type="ECO:0000256" key="1">
    <source>
        <dbReference type="SAM" id="SignalP"/>
    </source>
</evidence>
<dbReference type="Proteomes" id="UP000033684">
    <property type="component" value="Unassembled WGS sequence"/>
</dbReference>
<protein>
    <submittedName>
        <fullName evidence="2">Uncharacterized protein</fullName>
    </submittedName>
</protein>
<comment type="caution">
    <text evidence="2">The sequence shown here is derived from an EMBL/GenBank/DDBJ whole genome shotgun (WGS) entry which is preliminary data.</text>
</comment>
<keyword evidence="3" id="KW-1185">Reference proteome</keyword>
<reference evidence="3" key="1">
    <citation type="submission" date="2015-03" db="EMBL/GenBank/DDBJ databases">
        <title>Draft genome sequence of a novel methanotroph (Sn10-6) isolated from flooded ricefield rhizosphere in India.</title>
        <authorList>
            <person name="Pandit P.S."/>
            <person name="Pore S.D."/>
            <person name="Arora P."/>
            <person name="Kapse N.G."/>
            <person name="Dhakephalkar P.K."/>
            <person name="Rahalkar M.C."/>
        </authorList>
    </citation>
    <scope>NUCLEOTIDE SEQUENCE [LARGE SCALE GENOMIC DNA]</scope>
    <source>
        <strain evidence="3">Sn10-6</strain>
    </source>
</reference>
<dbReference type="RefSeq" id="WP_045778722.1">
    <property type="nucleotide sequence ID" value="NZ_LAJX01000065.1"/>
</dbReference>
<evidence type="ECO:0000313" key="3">
    <source>
        <dbReference type="Proteomes" id="UP000033684"/>
    </source>
</evidence>
<dbReference type="AlphaFoldDB" id="A0A0F3INC8"/>
<feature type="chain" id="PRO_5002462467" evidence="1">
    <location>
        <begin position="22"/>
        <end position="178"/>
    </location>
</feature>
<feature type="signal peptide" evidence="1">
    <location>
        <begin position="1"/>
        <end position="21"/>
    </location>
</feature>